<reference evidence="1" key="1">
    <citation type="submission" date="2020-05" db="EMBL/GenBank/DDBJ databases">
        <authorList>
            <person name="Chiriac C."/>
            <person name="Salcher M."/>
            <person name="Ghai R."/>
            <person name="Kavagutti S V."/>
        </authorList>
    </citation>
    <scope>NUCLEOTIDE SEQUENCE</scope>
</reference>
<dbReference type="EMBL" id="LR797187">
    <property type="protein sequence ID" value="CAB4192094.1"/>
    <property type="molecule type" value="Genomic_DNA"/>
</dbReference>
<proteinExistence type="predicted"/>
<sequence length="289" mass="29921">MANSITAAPAVLAEGVLSTLKNKLPVLSGISTVFSTRPGTAGMSIQVPLIGVSTASTFGASGYLTGDDATVTSSTISLGHYKVSSRFTPSNLREYGSQFFVNNFVNTASIALAQKVMDLINAQVLNANYSASSTTGTNLTYAELVTVQNTLDDAKAPSPRYAVLKSSYIADLRQDTQIVGNNVLGAQIIRDGDLGVIAGARVYQFSNLAANSENLAGWVAGPDAIAFATALPETDIPGWEVANAIDADTGLGVQVIMGQEQSGYLNVTCTLLAGCAVGRASSLVRLKTA</sequence>
<name>A0A6J5RK18_9CAUD</name>
<protein>
    <recommendedName>
        <fullName evidence="2">Major capsid protein Gp5</fullName>
    </recommendedName>
</protein>
<organism evidence="1">
    <name type="scientific">uncultured Caudovirales phage</name>
    <dbReference type="NCBI Taxonomy" id="2100421"/>
    <lineage>
        <taxon>Viruses</taxon>
        <taxon>Duplodnaviria</taxon>
        <taxon>Heunggongvirae</taxon>
        <taxon>Uroviricota</taxon>
        <taxon>Caudoviricetes</taxon>
        <taxon>Peduoviridae</taxon>
        <taxon>Maltschvirus</taxon>
        <taxon>Maltschvirus maltsch</taxon>
    </lineage>
</organism>
<evidence type="ECO:0008006" key="2">
    <source>
        <dbReference type="Google" id="ProtNLM"/>
    </source>
</evidence>
<evidence type="ECO:0000313" key="1">
    <source>
        <dbReference type="EMBL" id="CAB4192094.1"/>
    </source>
</evidence>
<accession>A0A6J5RK18</accession>
<gene>
    <name evidence="1" type="ORF">UFOVP1233_4</name>
</gene>